<keyword evidence="2" id="KW-1185">Reference proteome</keyword>
<dbReference type="EMBL" id="MLYV02000838">
    <property type="protein sequence ID" value="PSR76594.1"/>
    <property type="molecule type" value="Genomic_DNA"/>
</dbReference>
<name>A0A2R6NU24_9APHY</name>
<sequence length="63" mass="7098">MRSYTESKGQINKCTNLINLNGPRYKSEIVCVWRCVASDFASSSASNPVEQVGTRELINRFVE</sequence>
<proteinExistence type="predicted"/>
<protein>
    <submittedName>
        <fullName evidence="1">Uncharacterized protein</fullName>
    </submittedName>
</protein>
<dbReference type="Proteomes" id="UP000186601">
    <property type="component" value="Unassembled WGS sequence"/>
</dbReference>
<gene>
    <name evidence="1" type="ORF">PHLCEN_2v8352</name>
</gene>
<evidence type="ECO:0000313" key="2">
    <source>
        <dbReference type="Proteomes" id="UP000186601"/>
    </source>
</evidence>
<comment type="caution">
    <text evidence="1">The sequence shown here is derived from an EMBL/GenBank/DDBJ whole genome shotgun (WGS) entry which is preliminary data.</text>
</comment>
<evidence type="ECO:0000313" key="1">
    <source>
        <dbReference type="EMBL" id="PSR76594.1"/>
    </source>
</evidence>
<accession>A0A2R6NU24</accession>
<dbReference type="AlphaFoldDB" id="A0A2R6NU24"/>
<organism evidence="1 2">
    <name type="scientific">Hermanssonia centrifuga</name>
    <dbReference type="NCBI Taxonomy" id="98765"/>
    <lineage>
        <taxon>Eukaryota</taxon>
        <taxon>Fungi</taxon>
        <taxon>Dikarya</taxon>
        <taxon>Basidiomycota</taxon>
        <taxon>Agaricomycotina</taxon>
        <taxon>Agaricomycetes</taxon>
        <taxon>Polyporales</taxon>
        <taxon>Meruliaceae</taxon>
        <taxon>Hermanssonia</taxon>
    </lineage>
</organism>
<reference evidence="1 2" key="1">
    <citation type="submission" date="2018-02" db="EMBL/GenBank/DDBJ databases">
        <title>Genome sequence of the basidiomycete white-rot fungus Phlebia centrifuga.</title>
        <authorList>
            <person name="Granchi Z."/>
            <person name="Peng M."/>
            <person name="de Vries R.P."/>
            <person name="Hilden K."/>
            <person name="Makela M.R."/>
            <person name="Grigoriev I."/>
            <person name="Riley R."/>
        </authorList>
    </citation>
    <scope>NUCLEOTIDE SEQUENCE [LARGE SCALE GENOMIC DNA]</scope>
    <source>
        <strain evidence="1 2">FBCC195</strain>
    </source>
</reference>